<evidence type="ECO:0000313" key="3">
    <source>
        <dbReference type="Proteomes" id="UP001250698"/>
    </source>
</evidence>
<protein>
    <recommendedName>
        <fullName evidence="4">Two pore domain potassium channel family protein</fullName>
    </recommendedName>
</protein>
<keyword evidence="1" id="KW-0472">Membrane</keyword>
<feature type="transmembrane region" description="Helical" evidence="1">
    <location>
        <begin position="6"/>
        <end position="26"/>
    </location>
</feature>
<feature type="transmembrane region" description="Helical" evidence="1">
    <location>
        <begin position="130"/>
        <end position="150"/>
    </location>
</feature>
<keyword evidence="3" id="KW-1185">Reference proteome</keyword>
<organism evidence="2 3">
    <name type="scientific">Hymenobacter endophyticus</name>
    <dbReference type="NCBI Taxonomy" id="3076335"/>
    <lineage>
        <taxon>Bacteria</taxon>
        <taxon>Pseudomonadati</taxon>
        <taxon>Bacteroidota</taxon>
        <taxon>Cytophagia</taxon>
        <taxon>Cytophagales</taxon>
        <taxon>Hymenobacteraceae</taxon>
        <taxon>Hymenobacter</taxon>
    </lineage>
</organism>
<sequence length="345" mass="38502">MLDVVFRALAFIAGVYLVADTVLAAIRSFVLPRSDSAWLNTAVFRLVRWVFENAARLGRSYEQRDRILALYAPVGLVMLPIAWLTMVSLGYTAIFWGLGEGDLERCFRISNSSLLTLGSEDPSHDVLPTAMSYSEATLGLLLLTLLISYLPTMYQAFSRRELTVARLELRAGIKASAVKLLLWLHGSGTLQNDGTQWREWEEWFVEIEETHTSLPIMAFFRSPQPGRSWITAADIILDTAAMISSTVNHPRDAHLELCFKAGCVSLNRVSRYFKYDAGAEESAGKAPAAPSRADFQSAYQQFQAAGLPLHDESVAWEQYQELRSRYAGAIAYLARLIMAPVIEPI</sequence>
<name>A0ABU3THV2_9BACT</name>
<reference evidence="2 3" key="1">
    <citation type="submission" date="2023-10" db="EMBL/GenBank/DDBJ databases">
        <title>Hymenobacter endophyticus sp. nov., an isolate from the leaf tissues of wheat.</title>
        <authorList>
            <person name="Dai Y."/>
        </authorList>
    </citation>
    <scope>NUCLEOTIDE SEQUENCE [LARGE SCALE GENOMIC DNA]</scope>
    <source>
        <strain evidence="2 3">ZK17L-C2</strain>
    </source>
</reference>
<dbReference type="RefSeq" id="WP_315998430.1">
    <property type="nucleotide sequence ID" value="NZ_JAWDJT010000006.1"/>
</dbReference>
<evidence type="ECO:0000313" key="2">
    <source>
        <dbReference type="EMBL" id="MDU0370959.1"/>
    </source>
</evidence>
<dbReference type="Proteomes" id="UP001250698">
    <property type="component" value="Unassembled WGS sequence"/>
</dbReference>
<comment type="caution">
    <text evidence="2">The sequence shown here is derived from an EMBL/GenBank/DDBJ whole genome shotgun (WGS) entry which is preliminary data.</text>
</comment>
<gene>
    <name evidence="2" type="ORF">ROI90_11185</name>
</gene>
<evidence type="ECO:0008006" key="4">
    <source>
        <dbReference type="Google" id="ProtNLM"/>
    </source>
</evidence>
<accession>A0ABU3THV2</accession>
<feature type="transmembrane region" description="Helical" evidence="1">
    <location>
        <begin position="68"/>
        <end position="94"/>
    </location>
</feature>
<evidence type="ECO:0000256" key="1">
    <source>
        <dbReference type="SAM" id="Phobius"/>
    </source>
</evidence>
<dbReference type="EMBL" id="JAWDJT010000006">
    <property type="protein sequence ID" value="MDU0370959.1"/>
    <property type="molecule type" value="Genomic_DNA"/>
</dbReference>
<keyword evidence="1" id="KW-0812">Transmembrane</keyword>
<proteinExistence type="predicted"/>
<keyword evidence="1" id="KW-1133">Transmembrane helix</keyword>